<dbReference type="Proteomes" id="UP000264310">
    <property type="component" value="Unassembled WGS sequence"/>
</dbReference>
<dbReference type="GO" id="GO:0008967">
    <property type="term" value="F:phosphoglycolate phosphatase activity"/>
    <property type="evidence" value="ECO:0007669"/>
    <property type="project" value="TreeGrafter"/>
</dbReference>
<dbReference type="SFLD" id="SFLDS00003">
    <property type="entry name" value="Haloacid_Dehalogenase"/>
    <property type="match status" value="1"/>
</dbReference>
<dbReference type="EMBL" id="QURL01000007">
    <property type="protein sequence ID" value="RFC62473.1"/>
    <property type="molecule type" value="Genomic_DNA"/>
</dbReference>
<dbReference type="InterPro" id="IPR041492">
    <property type="entry name" value="HAD_2"/>
</dbReference>
<reference evidence="1 2" key="1">
    <citation type="submission" date="2018-08" db="EMBL/GenBank/DDBJ databases">
        <title>Fulvimarina sp. 85, whole genome shotgun sequence.</title>
        <authorList>
            <person name="Tuo L."/>
        </authorList>
    </citation>
    <scope>NUCLEOTIDE SEQUENCE [LARGE SCALE GENOMIC DNA]</scope>
    <source>
        <strain evidence="1 2">85</strain>
    </source>
</reference>
<evidence type="ECO:0000313" key="1">
    <source>
        <dbReference type="EMBL" id="RFC62473.1"/>
    </source>
</evidence>
<dbReference type="NCBIfam" id="TIGR01509">
    <property type="entry name" value="HAD-SF-IA-v3"/>
    <property type="match status" value="1"/>
</dbReference>
<dbReference type="OrthoDB" id="9782449at2"/>
<comment type="caution">
    <text evidence="1">The sequence shown here is derived from an EMBL/GenBank/DDBJ whole genome shotgun (WGS) entry which is preliminary data.</text>
</comment>
<keyword evidence="1" id="KW-0378">Hydrolase</keyword>
<dbReference type="Pfam" id="PF13419">
    <property type="entry name" value="HAD_2"/>
    <property type="match status" value="1"/>
</dbReference>
<dbReference type="AlphaFoldDB" id="A0A371WZQ0"/>
<gene>
    <name evidence="1" type="ORF">DYI37_16080</name>
</gene>
<dbReference type="InterPro" id="IPR006439">
    <property type="entry name" value="HAD-SF_hydro_IA"/>
</dbReference>
<dbReference type="InterPro" id="IPR050155">
    <property type="entry name" value="HAD-like_hydrolase_sf"/>
</dbReference>
<evidence type="ECO:0000313" key="2">
    <source>
        <dbReference type="Proteomes" id="UP000264310"/>
    </source>
</evidence>
<dbReference type="PANTHER" id="PTHR43434:SF24">
    <property type="entry name" value="HYDROLASE-RELATED"/>
    <property type="match status" value="1"/>
</dbReference>
<dbReference type="NCBIfam" id="TIGR01549">
    <property type="entry name" value="HAD-SF-IA-v1"/>
    <property type="match status" value="1"/>
</dbReference>
<dbReference type="GO" id="GO:0005829">
    <property type="term" value="C:cytosol"/>
    <property type="evidence" value="ECO:0007669"/>
    <property type="project" value="TreeGrafter"/>
</dbReference>
<dbReference type="InterPro" id="IPR023214">
    <property type="entry name" value="HAD_sf"/>
</dbReference>
<name>A0A371WZQ0_9HYPH</name>
<dbReference type="InterPro" id="IPR036412">
    <property type="entry name" value="HAD-like_sf"/>
</dbReference>
<dbReference type="InterPro" id="IPR023198">
    <property type="entry name" value="PGP-like_dom2"/>
</dbReference>
<dbReference type="PANTHER" id="PTHR43434">
    <property type="entry name" value="PHOSPHOGLYCOLATE PHOSPHATASE"/>
    <property type="match status" value="1"/>
</dbReference>
<keyword evidence="2" id="KW-1185">Reference proteome</keyword>
<accession>A0A371WZQ0</accession>
<dbReference type="GO" id="GO:0006281">
    <property type="term" value="P:DNA repair"/>
    <property type="evidence" value="ECO:0007669"/>
    <property type="project" value="TreeGrafter"/>
</dbReference>
<organism evidence="1 2">
    <name type="scientific">Fulvimarina endophytica</name>
    <dbReference type="NCBI Taxonomy" id="2293836"/>
    <lineage>
        <taxon>Bacteria</taxon>
        <taxon>Pseudomonadati</taxon>
        <taxon>Pseudomonadota</taxon>
        <taxon>Alphaproteobacteria</taxon>
        <taxon>Hyphomicrobiales</taxon>
        <taxon>Aurantimonadaceae</taxon>
        <taxon>Fulvimarina</taxon>
    </lineage>
</organism>
<sequence length="236" mass="25211">MKAVLFDCDGTIADSAGLICDIMERCFAAHGLIPPAREETRAIIGLSLETAIRALRPALTANDAARLADAYREEYRSERSRAQVPDRLFDGMETLIRDLAAREAVLVGMVTGKSRRGVAALTASHGMTECFAVVRTADDCPSKPHPAMVLESCEELGIRPGNAIVVGDTSYDMEMARAAGASALGVSWGSHRPDLLRRSGALQVVETVPDLTVALDRWLGAGGAEPSSQKAAFERD</sequence>
<dbReference type="SFLD" id="SFLDG01129">
    <property type="entry name" value="C1.5:_HAD__Beta-PGM__Phosphata"/>
    <property type="match status" value="1"/>
</dbReference>
<dbReference type="Gene3D" id="3.40.50.1000">
    <property type="entry name" value="HAD superfamily/HAD-like"/>
    <property type="match status" value="1"/>
</dbReference>
<dbReference type="SUPFAM" id="SSF56784">
    <property type="entry name" value="HAD-like"/>
    <property type="match status" value="1"/>
</dbReference>
<dbReference type="SFLD" id="SFLDG01135">
    <property type="entry name" value="C1.5.6:_HAD__Beta-PGM__Phospha"/>
    <property type="match status" value="1"/>
</dbReference>
<proteinExistence type="predicted"/>
<protein>
    <submittedName>
        <fullName evidence="1">HAD family hydrolase</fullName>
    </submittedName>
</protein>
<dbReference type="Gene3D" id="1.10.150.240">
    <property type="entry name" value="Putative phosphatase, domain 2"/>
    <property type="match status" value="1"/>
</dbReference>